<dbReference type="InterPro" id="IPR047153">
    <property type="entry name" value="TRIM45/56/19-like"/>
</dbReference>
<keyword evidence="5" id="KW-0472">Membrane</keyword>
<evidence type="ECO:0000256" key="3">
    <source>
        <dbReference type="ARBA" id="ARBA00022833"/>
    </source>
</evidence>
<proteinExistence type="predicted"/>
<comment type="caution">
    <text evidence="7">The sequence shown here is derived from an EMBL/GenBank/DDBJ whole genome shotgun (WGS) entry which is preliminary data.</text>
</comment>
<gene>
    <name evidence="7" type="ORF">CAMP_LOCUS1356</name>
</gene>
<name>A0A9P1I5J3_9PELO</name>
<dbReference type="InterPro" id="IPR017907">
    <property type="entry name" value="Znf_RING_CS"/>
</dbReference>
<feature type="domain" description="RING-type" evidence="6">
    <location>
        <begin position="29"/>
        <end position="84"/>
    </location>
</feature>
<reference evidence="7" key="1">
    <citation type="submission" date="2022-11" db="EMBL/GenBank/DDBJ databases">
        <authorList>
            <person name="Kikuchi T."/>
        </authorList>
    </citation>
    <scope>NUCLEOTIDE SEQUENCE</scope>
    <source>
        <strain evidence="7">PS1010</strain>
    </source>
</reference>
<keyword evidence="8" id="KW-1185">Reference proteome</keyword>
<evidence type="ECO:0000259" key="6">
    <source>
        <dbReference type="PROSITE" id="PS50089"/>
    </source>
</evidence>
<dbReference type="Pfam" id="PF13445">
    <property type="entry name" value="zf-RING_UBOX"/>
    <property type="match status" value="1"/>
</dbReference>
<sequence length="408" mass="47031">MSVIRYSSGTVARTGQGRIDANFSLKPSCEICSEEYNEAERVPKLLQCGHTFCLACLKRGVDTNKFSYSADAEVFRSFACFMCRAQTPLNMDRQDFGFPTNFQLMEILKPSDSRSLKCTDCLIDCNELMLQVCRDCTLERDNFDFAEIHLDENVVDPDQFAICSTCVLKKHSKHSFADFYPIRRYWIFKKILRDVNVSKATYVKCFSETREVLNKTPNLLQKLEDEATRMVEIMSRAKSSHQLKHMEKRFEDEMKRIVAASNCVKEGLRKIHCEIQNNTASLREENDNLNGNACHPSVPDILDILKVFNKTEEPIPEPVEVEIYQTETTRSAGTPFMFFLFISNIFELIWLSTSWFIGFTLGELKKIIEKHNKELKIGTTTIDPKFFIVPVFSTLIVTMLLILLKLIF</sequence>
<evidence type="ECO:0000256" key="2">
    <source>
        <dbReference type="ARBA" id="ARBA00022771"/>
    </source>
</evidence>
<dbReference type="InterPro" id="IPR001841">
    <property type="entry name" value="Znf_RING"/>
</dbReference>
<keyword evidence="5" id="KW-0812">Transmembrane</keyword>
<dbReference type="InterPro" id="IPR013083">
    <property type="entry name" value="Znf_RING/FYVE/PHD"/>
</dbReference>
<dbReference type="SMART" id="SM00184">
    <property type="entry name" value="RING"/>
    <property type="match status" value="1"/>
</dbReference>
<dbReference type="InterPro" id="IPR027370">
    <property type="entry name" value="Znf-RING_euk"/>
</dbReference>
<feature type="transmembrane region" description="Helical" evidence="5">
    <location>
        <begin position="336"/>
        <end position="364"/>
    </location>
</feature>
<evidence type="ECO:0000313" key="7">
    <source>
        <dbReference type="EMBL" id="CAI5438719.1"/>
    </source>
</evidence>
<evidence type="ECO:0000256" key="5">
    <source>
        <dbReference type="SAM" id="Phobius"/>
    </source>
</evidence>
<accession>A0A9P1I5J3</accession>
<evidence type="ECO:0000313" key="8">
    <source>
        <dbReference type="Proteomes" id="UP001152747"/>
    </source>
</evidence>
<dbReference type="SUPFAM" id="SSF57850">
    <property type="entry name" value="RING/U-box"/>
    <property type="match status" value="1"/>
</dbReference>
<dbReference type="AlphaFoldDB" id="A0A9P1I5J3"/>
<dbReference type="OrthoDB" id="5877713at2759"/>
<dbReference type="Gene3D" id="3.30.40.10">
    <property type="entry name" value="Zinc/RING finger domain, C3HC4 (zinc finger)"/>
    <property type="match status" value="1"/>
</dbReference>
<evidence type="ECO:0000256" key="1">
    <source>
        <dbReference type="ARBA" id="ARBA00022723"/>
    </source>
</evidence>
<keyword evidence="3" id="KW-0862">Zinc</keyword>
<feature type="transmembrane region" description="Helical" evidence="5">
    <location>
        <begin position="385"/>
        <end position="407"/>
    </location>
</feature>
<dbReference type="PROSITE" id="PS50089">
    <property type="entry name" value="ZF_RING_2"/>
    <property type="match status" value="1"/>
</dbReference>
<dbReference type="GO" id="GO:0008270">
    <property type="term" value="F:zinc ion binding"/>
    <property type="evidence" value="ECO:0007669"/>
    <property type="project" value="UniProtKB-KW"/>
</dbReference>
<protein>
    <recommendedName>
        <fullName evidence="6">RING-type domain-containing protein</fullName>
    </recommendedName>
</protein>
<keyword evidence="5" id="KW-1133">Transmembrane helix</keyword>
<organism evidence="7 8">
    <name type="scientific">Caenorhabditis angaria</name>
    <dbReference type="NCBI Taxonomy" id="860376"/>
    <lineage>
        <taxon>Eukaryota</taxon>
        <taxon>Metazoa</taxon>
        <taxon>Ecdysozoa</taxon>
        <taxon>Nematoda</taxon>
        <taxon>Chromadorea</taxon>
        <taxon>Rhabditida</taxon>
        <taxon>Rhabditina</taxon>
        <taxon>Rhabditomorpha</taxon>
        <taxon>Rhabditoidea</taxon>
        <taxon>Rhabditidae</taxon>
        <taxon>Peloderinae</taxon>
        <taxon>Caenorhabditis</taxon>
    </lineage>
</organism>
<evidence type="ECO:0000256" key="4">
    <source>
        <dbReference type="PROSITE-ProRule" id="PRU00175"/>
    </source>
</evidence>
<dbReference type="PROSITE" id="PS00518">
    <property type="entry name" value="ZF_RING_1"/>
    <property type="match status" value="1"/>
</dbReference>
<dbReference type="PANTHER" id="PTHR25462:SF296">
    <property type="entry name" value="MEIOTIC P26, ISOFORM F"/>
    <property type="match status" value="1"/>
</dbReference>
<dbReference type="PANTHER" id="PTHR25462">
    <property type="entry name" value="BONUS, ISOFORM C-RELATED"/>
    <property type="match status" value="1"/>
</dbReference>
<dbReference type="Proteomes" id="UP001152747">
    <property type="component" value="Unassembled WGS sequence"/>
</dbReference>
<keyword evidence="2 4" id="KW-0863">Zinc-finger</keyword>
<keyword evidence="1" id="KW-0479">Metal-binding</keyword>
<dbReference type="EMBL" id="CANHGI010000001">
    <property type="protein sequence ID" value="CAI5438719.1"/>
    <property type="molecule type" value="Genomic_DNA"/>
</dbReference>